<evidence type="ECO:0000313" key="4">
    <source>
        <dbReference type="Proteomes" id="UP000605259"/>
    </source>
</evidence>
<proteinExistence type="predicted"/>
<evidence type="ECO:0000256" key="1">
    <source>
        <dbReference type="ARBA" id="ARBA00023125"/>
    </source>
</evidence>
<keyword evidence="4" id="KW-1185">Reference proteome</keyword>
<dbReference type="GO" id="GO:0003700">
    <property type="term" value="F:DNA-binding transcription factor activity"/>
    <property type="evidence" value="ECO:0007669"/>
    <property type="project" value="InterPro"/>
</dbReference>
<name>A0A917AQV0_9BACI</name>
<protein>
    <submittedName>
        <fullName evidence="3">Transcriptional regulator</fullName>
    </submittedName>
</protein>
<reference evidence="3" key="2">
    <citation type="submission" date="2020-09" db="EMBL/GenBank/DDBJ databases">
        <authorList>
            <person name="Sun Q."/>
            <person name="Zhou Y."/>
        </authorList>
    </citation>
    <scope>NUCLEOTIDE SEQUENCE</scope>
    <source>
        <strain evidence="3">CGMCC 1.12698</strain>
    </source>
</reference>
<accession>A0A917AQV0</accession>
<dbReference type="SUPFAM" id="SSF46785">
    <property type="entry name" value="Winged helix' DNA-binding domain"/>
    <property type="match status" value="1"/>
</dbReference>
<gene>
    <name evidence="3" type="primary">arsR</name>
    <name evidence="3" type="ORF">GCM10007140_11980</name>
</gene>
<dbReference type="AlphaFoldDB" id="A0A917AQV0"/>
<evidence type="ECO:0000259" key="2">
    <source>
        <dbReference type="SMART" id="SM00418"/>
    </source>
</evidence>
<dbReference type="SMART" id="SM00418">
    <property type="entry name" value="HTH_ARSR"/>
    <property type="match status" value="1"/>
</dbReference>
<dbReference type="EMBL" id="BMFK01000001">
    <property type="protein sequence ID" value="GGE63328.1"/>
    <property type="molecule type" value="Genomic_DNA"/>
</dbReference>
<keyword evidence="1" id="KW-0238">DNA-binding</keyword>
<organism evidence="3 4">
    <name type="scientific">Priestia taiwanensis</name>
    <dbReference type="NCBI Taxonomy" id="1347902"/>
    <lineage>
        <taxon>Bacteria</taxon>
        <taxon>Bacillati</taxon>
        <taxon>Bacillota</taxon>
        <taxon>Bacilli</taxon>
        <taxon>Bacillales</taxon>
        <taxon>Bacillaceae</taxon>
        <taxon>Priestia</taxon>
    </lineage>
</organism>
<dbReference type="Proteomes" id="UP000605259">
    <property type="component" value="Unassembled WGS sequence"/>
</dbReference>
<dbReference type="CDD" id="cd00090">
    <property type="entry name" value="HTH_ARSR"/>
    <property type="match status" value="1"/>
</dbReference>
<dbReference type="InterPro" id="IPR036388">
    <property type="entry name" value="WH-like_DNA-bd_sf"/>
</dbReference>
<dbReference type="InterPro" id="IPR001845">
    <property type="entry name" value="HTH_ArsR_DNA-bd_dom"/>
</dbReference>
<dbReference type="Gene3D" id="1.10.10.10">
    <property type="entry name" value="Winged helix-like DNA-binding domain superfamily/Winged helix DNA-binding domain"/>
    <property type="match status" value="1"/>
</dbReference>
<dbReference type="InterPro" id="IPR011991">
    <property type="entry name" value="ArsR-like_HTH"/>
</dbReference>
<dbReference type="RefSeq" id="WP_188387484.1">
    <property type="nucleotide sequence ID" value="NZ_BMFK01000001.1"/>
</dbReference>
<comment type="caution">
    <text evidence="3">The sequence shown here is derived from an EMBL/GenBank/DDBJ whole genome shotgun (WGS) entry which is preliminary data.</text>
</comment>
<evidence type="ECO:0000313" key="3">
    <source>
        <dbReference type="EMBL" id="GGE63328.1"/>
    </source>
</evidence>
<dbReference type="InterPro" id="IPR036390">
    <property type="entry name" value="WH_DNA-bd_sf"/>
</dbReference>
<feature type="domain" description="HTH arsR-type" evidence="2">
    <location>
        <begin position="267"/>
        <end position="344"/>
    </location>
</feature>
<reference evidence="3" key="1">
    <citation type="journal article" date="2014" name="Int. J. Syst. Evol. Microbiol.">
        <title>Complete genome sequence of Corynebacterium casei LMG S-19264T (=DSM 44701T), isolated from a smear-ripened cheese.</title>
        <authorList>
            <consortium name="US DOE Joint Genome Institute (JGI-PGF)"/>
            <person name="Walter F."/>
            <person name="Albersmeier A."/>
            <person name="Kalinowski J."/>
            <person name="Ruckert C."/>
        </authorList>
    </citation>
    <scope>NUCLEOTIDE SEQUENCE</scope>
    <source>
        <strain evidence="3">CGMCC 1.12698</strain>
    </source>
</reference>
<dbReference type="Pfam" id="PF01022">
    <property type="entry name" value="HTH_5"/>
    <property type="match status" value="1"/>
</dbReference>
<dbReference type="GO" id="GO:0003677">
    <property type="term" value="F:DNA binding"/>
    <property type="evidence" value="ECO:0007669"/>
    <property type="project" value="UniProtKB-KW"/>
</dbReference>
<sequence>MDYLFSPQQNEHVCVQVESSPVWEIILGITGYTHRNMRHTFDLDEQWTTKQEDIPNSLIERLTHIEKTNFWYGLLMVQNELSATSVQDFSNQLVQIPTNKLYEILLPYHSREKDIARVTIAHTNNQPSLFHDYAKNFHNHLFLEEYIHHLARYSHEELRHLFISVVDEWFNWIRTQEEWEKWTHALSLEEKRQRLVDQMSTVEEVKRITRGIHYQPEPSIWTIKLIPHVSYRPWILEQRTHDTKLFFYPLHEEYLLEHGTPSMQLIRGHKALGDELRLKLLYHLVQGSHSLQELSTHFHISKTTLHHQLSLLKAAKFIHVEKGIYSANPAEITHFSSRLSQYLGEEE</sequence>